<accession>A0A0P9D1U6</accession>
<protein>
    <submittedName>
        <fullName evidence="2">Uncharacterized protein</fullName>
    </submittedName>
</protein>
<proteinExistence type="predicted"/>
<comment type="caution">
    <text evidence="2">The sequence shown here is derived from an EMBL/GenBank/DDBJ whole genome shotgun (WGS) entry which is preliminary data.</text>
</comment>
<keyword evidence="1" id="KW-0732">Signal</keyword>
<evidence type="ECO:0000313" key="2">
    <source>
        <dbReference type="EMBL" id="KPV49380.1"/>
    </source>
</evidence>
<feature type="chain" id="PRO_5006156066" evidence="1">
    <location>
        <begin position="21"/>
        <end position="303"/>
    </location>
</feature>
<dbReference type="EMBL" id="LJCR01002011">
    <property type="protein sequence ID" value="KPV49380.1"/>
    <property type="molecule type" value="Genomic_DNA"/>
</dbReference>
<evidence type="ECO:0000256" key="1">
    <source>
        <dbReference type="SAM" id="SignalP"/>
    </source>
</evidence>
<feature type="signal peptide" evidence="1">
    <location>
        <begin position="1"/>
        <end position="20"/>
    </location>
</feature>
<dbReference type="Proteomes" id="UP000050509">
    <property type="component" value="Unassembled WGS sequence"/>
</dbReference>
<feature type="non-terminal residue" evidence="2">
    <location>
        <position position="303"/>
    </location>
</feature>
<reference evidence="2 3" key="1">
    <citation type="submission" date="2015-09" db="EMBL/GenBank/DDBJ databases">
        <title>Draft genome sequence of Kouleothrix aurantiaca JCM 19913.</title>
        <authorList>
            <person name="Hemp J."/>
        </authorList>
    </citation>
    <scope>NUCLEOTIDE SEQUENCE [LARGE SCALE GENOMIC DNA]</scope>
    <source>
        <strain evidence="2 3">COM-B</strain>
    </source>
</reference>
<dbReference type="AlphaFoldDB" id="A0A0P9D1U6"/>
<name>A0A0P9D1U6_9CHLR</name>
<evidence type="ECO:0000313" key="3">
    <source>
        <dbReference type="Proteomes" id="UP000050509"/>
    </source>
</evidence>
<sequence length="303" mass="32283">MGFALAVALVLGVYVQQSSAAAIYILHGSTSAACDRTGQSATADYQDGMFGSELHGFWDQEPITVSFSFPDGQIFSPDAAFLLDGVVNLPTNYITDYRADVAGDLYFEYPISNKWPYGCYQMTAYGNHSGQTAVGFFVVAARPQAQPGASPARLAVWRNGTFEASAEHDALVNIHGAGFYPNEQVGMWITQPDGSVIGYPTQIASDAGNIESTFQFTSAHQTGKYTFTAYGLTSGYQVFAPFQLSGRQSVPSGWATLRVAYPASASTSQNGADIAVSGTLYQPNEPVGIWITLPDGGVRGLPT</sequence>
<keyword evidence="3" id="KW-1185">Reference proteome</keyword>
<gene>
    <name evidence="2" type="ORF">SE17_32985</name>
</gene>
<organism evidence="2 3">
    <name type="scientific">Kouleothrix aurantiaca</name>
    <dbReference type="NCBI Taxonomy" id="186479"/>
    <lineage>
        <taxon>Bacteria</taxon>
        <taxon>Bacillati</taxon>
        <taxon>Chloroflexota</taxon>
        <taxon>Chloroflexia</taxon>
        <taxon>Chloroflexales</taxon>
        <taxon>Roseiflexineae</taxon>
        <taxon>Roseiflexaceae</taxon>
        <taxon>Kouleothrix</taxon>
    </lineage>
</organism>